<evidence type="ECO:0000313" key="2">
    <source>
        <dbReference type="Proteomes" id="UP000054630"/>
    </source>
</evidence>
<sequence length="72" mass="8415">MLDGLFSLTLNMIAFHGIFQMLDRVSFSSCRPSFTKETSRSDKARYSNNCSIWKMENVKQIKYKSLDRDGLR</sequence>
<keyword evidence="2" id="KW-1185">Reference proteome</keyword>
<dbReference type="EMBL" id="JYDL01000607">
    <property type="protein sequence ID" value="KRX12231.1"/>
    <property type="molecule type" value="Genomic_DNA"/>
</dbReference>
<proteinExistence type="predicted"/>
<gene>
    <name evidence="1" type="ORF">T07_4095</name>
</gene>
<evidence type="ECO:0000313" key="1">
    <source>
        <dbReference type="EMBL" id="KRX12231.1"/>
    </source>
</evidence>
<dbReference type="AlphaFoldDB" id="A0A0V0RCK0"/>
<reference evidence="1 2" key="1">
    <citation type="submission" date="2015-01" db="EMBL/GenBank/DDBJ databases">
        <title>Evolution of Trichinella species and genotypes.</title>
        <authorList>
            <person name="Korhonen P.K."/>
            <person name="Edoardo P."/>
            <person name="Giuseppe L.R."/>
            <person name="Gasser R.B."/>
        </authorList>
    </citation>
    <scope>NUCLEOTIDE SEQUENCE [LARGE SCALE GENOMIC DNA]</scope>
    <source>
        <strain evidence="1">ISS37</strain>
    </source>
</reference>
<name>A0A0V0RCK0_9BILA</name>
<dbReference type="Proteomes" id="UP000054630">
    <property type="component" value="Unassembled WGS sequence"/>
</dbReference>
<dbReference type="OrthoDB" id="5932569at2759"/>
<protein>
    <submittedName>
        <fullName evidence="1">Uncharacterized protein</fullName>
    </submittedName>
</protein>
<accession>A0A0V0RCK0</accession>
<organism evidence="1 2">
    <name type="scientific">Trichinella nelsoni</name>
    <dbReference type="NCBI Taxonomy" id="6336"/>
    <lineage>
        <taxon>Eukaryota</taxon>
        <taxon>Metazoa</taxon>
        <taxon>Ecdysozoa</taxon>
        <taxon>Nematoda</taxon>
        <taxon>Enoplea</taxon>
        <taxon>Dorylaimia</taxon>
        <taxon>Trichinellida</taxon>
        <taxon>Trichinellidae</taxon>
        <taxon>Trichinella</taxon>
    </lineage>
</organism>
<comment type="caution">
    <text evidence="1">The sequence shown here is derived from an EMBL/GenBank/DDBJ whole genome shotgun (WGS) entry which is preliminary data.</text>
</comment>